<name>A0A6V8KYW7_9ACTN</name>
<reference evidence="1 2" key="2">
    <citation type="submission" date="2020-03" db="EMBL/GenBank/DDBJ databases">
        <authorList>
            <person name="Ichikawa N."/>
            <person name="Kimura A."/>
            <person name="Kitahashi Y."/>
            <person name="Uohara A."/>
        </authorList>
    </citation>
    <scope>NUCLEOTIDE SEQUENCE [LARGE SCALE GENOMIC DNA]</scope>
    <source>
        <strain evidence="1 2">NBRC 108639</strain>
    </source>
</reference>
<evidence type="ECO:0000313" key="1">
    <source>
        <dbReference type="EMBL" id="GFJ85705.1"/>
    </source>
</evidence>
<dbReference type="EMBL" id="BLPF01000004">
    <property type="protein sequence ID" value="GFJ85705.1"/>
    <property type="molecule type" value="Genomic_DNA"/>
</dbReference>
<keyword evidence="2" id="KW-1185">Reference proteome</keyword>
<sequence>MCATRRSDFRHLACGSWQRENHNRVIPAFLAEERPVREMHCAICQAEMAFEALPAEDESADEFPELLCTGCGTAVVVAPFTLRVWLRDKGSAIAPQQRRAA</sequence>
<comment type="caution">
    <text evidence="1">The sequence shown here is derived from an EMBL/GenBank/DDBJ whole genome shotgun (WGS) entry which is preliminary data.</text>
</comment>
<dbReference type="Proteomes" id="UP000482800">
    <property type="component" value="Unassembled WGS sequence"/>
</dbReference>
<reference evidence="1 2" key="1">
    <citation type="submission" date="2020-03" db="EMBL/GenBank/DDBJ databases">
        <title>Whole genome shotgun sequence of Phytohabitans houttuyneae NBRC 108639.</title>
        <authorList>
            <person name="Komaki H."/>
            <person name="Tamura T."/>
        </authorList>
    </citation>
    <scope>NUCLEOTIDE SEQUENCE [LARGE SCALE GENOMIC DNA]</scope>
    <source>
        <strain evidence="1 2">NBRC 108639</strain>
    </source>
</reference>
<protein>
    <submittedName>
        <fullName evidence="1">Uncharacterized protein</fullName>
    </submittedName>
</protein>
<evidence type="ECO:0000313" key="2">
    <source>
        <dbReference type="Proteomes" id="UP000482800"/>
    </source>
</evidence>
<organism evidence="1 2">
    <name type="scientific">Phytohabitans houttuyneae</name>
    <dbReference type="NCBI Taxonomy" id="1076126"/>
    <lineage>
        <taxon>Bacteria</taxon>
        <taxon>Bacillati</taxon>
        <taxon>Actinomycetota</taxon>
        <taxon>Actinomycetes</taxon>
        <taxon>Micromonosporales</taxon>
        <taxon>Micromonosporaceae</taxon>
    </lineage>
</organism>
<proteinExistence type="predicted"/>
<gene>
    <name evidence="1" type="ORF">Phou_098850</name>
</gene>
<accession>A0A6V8KYW7</accession>
<dbReference type="AlphaFoldDB" id="A0A6V8KYW7"/>